<evidence type="ECO:0000313" key="1">
    <source>
        <dbReference type="EMBL" id="OQP63796.1"/>
    </source>
</evidence>
<dbReference type="RefSeq" id="WP_081147458.1">
    <property type="nucleotide sequence ID" value="NZ_LVYD01000044.1"/>
</dbReference>
<dbReference type="Proteomes" id="UP000192796">
    <property type="component" value="Unassembled WGS sequence"/>
</dbReference>
<dbReference type="Pfam" id="PF02482">
    <property type="entry name" value="Ribosomal_S30AE"/>
    <property type="match status" value="1"/>
</dbReference>
<keyword evidence="2" id="KW-1185">Reference proteome</keyword>
<dbReference type="OrthoDB" id="9808702at2"/>
<organism evidence="1 2">
    <name type="scientific">Niastella vici</name>
    <dbReference type="NCBI Taxonomy" id="1703345"/>
    <lineage>
        <taxon>Bacteria</taxon>
        <taxon>Pseudomonadati</taxon>
        <taxon>Bacteroidota</taxon>
        <taxon>Chitinophagia</taxon>
        <taxon>Chitinophagales</taxon>
        <taxon>Chitinophagaceae</taxon>
        <taxon>Niastella</taxon>
    </lineage>
</organism>
<gene>
    <name evidence="1" type="ORF">A3860_22925</name>
</gene>
<dbReference type="CDD" id="cd00552">
    <property type="entry name" value="RaiA"/>
    <property type="match status" value="1"/>
</dbReference>
<dbReference type="InterPro" id="IPR003489">
    <property type="entry name" value="RHF/RaiA"/>
</dbReference>
<dbReference type="InterPro" id="IPR036567">
    <property type="entry name" value="RHF-like"/>
</dbReference>
<dbReference type="STRING" id="1703345.A3860_22925"/>
<protein>
    <recommendedName>
        <fullName evidence="3">Ribosomal subunit interface protein</fullName>
    </recommendedName>
</protein>
<accession>A0A1V9FZX7</accession>
<sequence length="100" mass="11964">MNLHIESPHKDHMQIPEPLIQKKFEHFDKLYDHIEYCNVVLYKENSDIKNACFIEASMKVPRNTLFSSNRAISFELALDKVVNDLESQLRRYKDKLREVR</sequence>
<dbReference type="AlphaFoldDB" id="A0A1V9FZX7"/>
<dbReference type="EMBL" id="LVYD01000044">
    <property type="protein sequence ID" value="OQP63796.1"/>
    <property type="molecule type" value="Genomic_DNA"/>
</dbReference>
<proteinExistence type="predicted"/>
<reference evidence="1 2" key="1">
    <citation type="submission" date="2016-03" db="EMBL/GenBank/DDBJ databases">
        <title>Niastella vici sp. nov., isolated from farmland soil.</title>
        <authorList>
            <person name="Chen L."/>
            <person name="Wang D."/>
            <person name="Yang S."/>
            <person name="Wang G."/>
        </authorList>
    </citation>
    <scope>NUCLEOTIDE SEQUENCE [LARGE SCALE GENOMIC DNA]</scope>
    <source>
        <strain evidence="1 2">DJ57</strain>
    </source>
</reference>
<comment type="caution">
    <text evidence="1">The sequence shown here is derived from an EMBL/GenBank/DDBJ whole genome shotgun (WGS) entry which is preliminary data.</text>
</comment>
<dbReference type="Gene3D" id="3.30.160.100">
    <property type="entry name" value="Ribosome hibernation promotion factor-like"/>
    <property type="match status" value="1"/>
</dbReference>
<dbReference type="SUPFAM" id="SSF69754">
    <property type="entry name" value="Ribosome binding protein Y (YfiA homologue)"/>
    <property type="match status" value="1"/>
</dbReference>
<evidence type="ECO:0000313" key="2">
    <source>
        <dbReference type="Proteomes" id="UP000192796"/>
    </source>
</evidence>
<name>A0A1V9FZX7_9BACT</name>
<evidence type="ECO:0008006" key="3">
    <source>
        <dbReference type="Google" id="ProtNLM"/>
    </source>
</evidence>